<dbReference type="EMBL" id="JAGKQM010000003">
    <property type="protein sequence ID" value="KAH0935630.1"/>
    <property type="molecule type" value="Genomic_DNA"/>
</dbReference>
<gene>
    <name evidence="1" type="ORF">HID58_012747</name>
</gene>
<accession>A0ABQ8E1Y6</accession>
<comment type="caution">
    <text evidence="1">The sequence shown here is derived from an EMBL/GenBank/DDBJ whole genome shotgun (WGS) entry which is preliminary data.</text>
</comment>
<protein>
    <submittedName>
        <fullName evidence="1">Uncharacterized protein</fullName>
    </submittedName>
</protein>
<evidence type="ECO:0000313" key="1">
    <source>
        <dbReference type="EMBL" id="KAH0935630.1"/>
    </source>
</evidence>
<reference evidence="1 2" key="1">
    <citation type="submission" date="2021-05" db="EMBL/GenBank/DDBJ databases">
        <title>Genome Assembly of Synthetic Allotetraploid Brassica napus Reveals Homoeologous Exchanges between Subgenomes.</title>
        <authorList>
            <person name="Davis J.T."/>
        </authorList>
    </citation>
    <scope>NUCLEOTIDE SEQUENCE [LARGE SCALE GENOMIC DNA]</scope>
    <source>
        <strain evidence="2">cv. Da-Ae</strain>
        <tissue evidence="1">Seedling</tissue>
    </source>
</reference>
<name>A0ABQ8E1Y6_BRANA</name>
<keyword evidence="2" id="KW-1185">Reference proteome</keyword>
<organism evidence="1 2">
    <name type="scientific">Brassica napus</name>
    <name type="common">Rape</name>
    <dbReference type="NCBI Taxonomy" id="3708"/>
    <lineage>
        <taxon>Eukaryota</taxon>
        <taxon>Viridiplantae</taxon>
        <taxon>Streptophyta</taxon>
        <taxon>Embryophyta</taxon>
        <taxon>Tracheophyta</taxon>
        <taxon>Spermatophyta</taxon>
        <taxon>Magnoliopsida</taxon>
        <taxon>eudicotyledons</taxon>
        <taxon>Gunneridae</taxon>
        <taxon>Pentapetalae</taxon>
        <taxon>rosids</taxon>
        <taxon>malvids</taxon>
        <taxon>Brassicales</taxon>
        <taxon>Brassicaceae</taxon>
        <taxon>Brassiceae</taxon>
        <taxon>Brassica</taxon>
    </lineage>
</organism>
<sequence>MVVFNRWVREEGRRLRRRRLEAENWRRR</sequence>
<dbReference type="Proteomes" id="UP000824890">
    <property type="component" value="Unassembled WGS sequence"/>
</dbReference>
<evidence type="ECO:0000313" key="2">
    <source>
        <dbReference type="Proteomes" id="UP000824890"/>
    </source>
</evidence>
<proteinExistence type="predicted"/>